<evidence type="ECO:0000259" key="5">
    <source>
        <dbReference type="Pfam" id="PF03717"/>
    </source>
</evidence>
<reference evidence="6" key="1">
    <citation type="submission" date="2020-08" db="EMBL/GenBank/DDBJ databases">
        <title>Genome public.</title>
        <authorList>
            <person name="Liu C."/>
            <person name="Sun Q."/>
        </authorList>
    </citation>
    <scope>NUCLEOTIDE SEQUENCE</scope>
    <source>
        <strain evidence="6">BX12</strain>
    </source>
</reference>
<dbReference type="GO" id="GO:0071555">
    <property type="term" value="P:cell wall organization"/>
    <property type="evidence" value="ECO:0007669"/>
    <property type="project" value="TreeGrafter"/>
</dbReference>
<dbReference type="Gene3D" id="3.40.710.10">
    <property type="entry name" value="DD-peptidase/beta-lactamase superfamily"/>
    <property type="match status" value="1"/>
</dbReference>
<dbReference type="AlphaFoldDB" id="A0A923SQH1"/>
<dbReference type="InterPro" id="IPR001460">
    <property type="entry name" value="PCN-bd_Tpept"/>
</dbReference>
<protein>
    <submittedName>
        <fullName evidence="6">Penicillin-binding protein 2</fullName>
    </submittedName>
</protein>
<evidence type="ECO:0000256" key="1">
    <source>
        <dbReference type="ARBA" id="ARBA00004370"/>
    </source>
</evidence>
<sequence length="539" mass="57487">MKKRIFAVGILLGTALFLLAGRLFYIQIIGHRDLSQAAGIQQQISLEGANSRGLIYDRNGTPLVGNNQEYIFIIREEQFDGETMNALNELKAREIQNRGSGYRVFSSERYDKSIGQRLIRNSSAYILEAGRRYSKQQTAAHLLGYVNPQDQSGASGLELMCDEELSLLNKKISASADVRGNLLQGRGLVVSSAREDDSYVKKGIVTTLDAGLQGKIEEILKKSPKDGAVVVLKSGTGEIVASASTPGFDPSNINEYMESGSDELVNKVTQGEYPPGSIFKIVVAAAALEKGIEPESVWQCEGYEIVNGKRVNCKTGGEDGHGTITFQEAFAQSCNSAFIQITQKVGAEAVLDMAQRMGLGEEALSGYPDEKSGNLMTARQSAGAAIANLAIGQGETLMTPLQAARMTNIIASDGVDPGVHLVLEEGEVVAAAAPVSVLDKETTEKLKKMMAQTIISGSGKTLSAETSMAAKTGSAESSMGGEDVVHGWITGFAPAEKPEYTITVFIEDGESGSGSAGPIFAQTAQYLSDSKSFEQPFSF</sequence>
<dbReference type="InterPro" id="IPR036138">
    <property type="entry name" value="PBP_dimer_sf"/>
</dbReference>
<dbReference type="InterPro" id="IPR005311">
    <property type="entry name" value="PBP_dimer"/>
</dbReference>
<comment type="subcellular location">
    <subcellularLocation>
        <location evidence="1">Membrane</location>
    </subcellularLocation>
</comment>
<dbReference type="PANTHER" id="PTHR30627:SF24">
    <property type="entry name" value="PENICILLIN-BINDING PROTEIN 4B"/>
    <property type="match status" value="1"/>
</dbReference>
<dbReference type="InterPro" id="IPR012338">
    <property type="entry name" value="Beta-lactam/transpept-like"/>
</dbReference>
<evidence type="ECO:0000313" key="7">
    <source>
        <dbReference type="Proteomes" id="UP000602647"/>
    </source>
</evidence>
<feature type="domain" description="Penicillin-binding protein dimerisation" evidence="5">
    <location>
        <begin position="51"/>
        <end position="181"/>
    </location>
</feature>
<proteinExistence type="inferred from homology"/>
<comment type="caution">
    <text evidence="6">The sequence shown here is derived from an EMBL/GenBank/DDBJ whole genome shotgun (WGS) entry which is preliminary data.</text>
</comment>
<dbReference type="GO" id="GO:0005886">
    <property type="term" value="C:plasma membrane"/>
    <property type="evidence" value="ECO:0007669"/>
    <property type="project" value="TreeGrafter"/>
</dbReference>
<dbReference type="EMBL" id="JACRYT010000006">
    <property type="protein sequence ID" value="MBC6679632.1"/>
    <property type="molecule type" value="Genomic_DNA"/>
</dbReference>
<evidence type="ECO:0000313" key="6">
    <source>
        <dbReference type="EMBL" id="MBC6679632.1"/>
    </source>
</evidence>
<dbReference type="InterPro" id="IPR050515">
    <property type="entry name" value="Beta-lactam/transpept"/>
</dbReference>
<organism evidence="6 7">
    <name type="scientific">Zhenpiania hominis</name>
    <dbReference type="NCBI Taxonomy" id="2763644"/>
    <lineage>
        <taxon>Bacteria</taxon>
        <taxon>Bacillati</taxon>
        <taxon>Bacillota</taxon>
        <taxon>Clostridia</taxon>
        <taxon>Peptostreptococcales</taxon>
        <taxon>Anaerovoracaceae</taxon>
        <taxon>Zhenpiania</taxon>
    </lineage>
</organism>
<evidence type="ECO:0000256" key="2">
    <source>
        <dbReference type="ARBA" id="ARBA00007171"/>
    </source>
</evidence>
<keyword evidence="3" id="KW-0472">Membrane</keyword>
<dbReference type="Pfam" id="PF03717">
    <property type="entry name" value="PBP_dimer"/>
    <property type="match status" value="1"/>
</dbReference>
<dbReference type="SUPFAM" id="SSF56519">
    <property type="entry name" value="Penicillin binding protein dimerisation domain"/>
    <property type="match status" value="1"/>
</dbReference>
<name>A0A923SQH1_9FIRM</name>
<dbReference type="PANTHER" id="PTHR30627">
    <property type="entry name" value="PEPTIDOGLYCAN D,D-TRANSPEPTIDASE"/>
    <property type="match status" value="1"/>
</dbReference>
<keyword evidence="7" id="KW-1185">Reference proteome</keyword>
<feature type="domain" description="Penicillin-binding protein transpeptidase" evidence="4">
    <location>
        <begin position="227"/>
        <end position="523"/>
    </location>
</feature>
<dbReference type="GO" id="GO:0008658">
    <property type="term" value="F:penicillin binding"/>
    <property type="evidence" value="ECO:0007669"/>
    <property type="project" value="InterPro"/>
</dbReference>
<dbReference type="RefSeq" id="WP_187302741.1">
    <property type="nucleotide sequence ID" value="NZ_JACRYT010000006.1"/>
</dbReference>
<accession>A0A923SQH1</accession>
<dbReference type="Pfam" id="PF00905">
    <property type="entry name" value="Transpeptidase"/>
    <property type="match status" value="1"/>
</dbReference>
<evidence type="ECO:0000259" key="4">
    <source>
        <dbReference type="Pfam" id="PF00905"/>
    </source>
</evidence>
<dbReference type="Proteomes" id="UP000602647">
    <property type="component" value="Unassembled WGS sequence"/>
</dbReference>
<gene>
    <name evidence="6" type="ORF">H9L42_07315</name>
</gene>
<dbReference type="SUPFAM" id="SSF56601">
    <property type="entry name" value="beta-lactamase/transpeptidase-like"/>
    <property type="match status" value="1"/>
</dbReference>
<comment type="similarity">
    <text evidence="2">Belongs to the transpeptidase family.</text>
</comment>
<dbReference type="Gene3D" id="3.90.1310.10">
    <property type="entry name" value="Penicillin-binding protein 2a (Domain 2)"/>
    <property type="match status" value="1"/>
</dbReference>
<evidence type="ECO:0000256" key="3">
    <source>
        <dbReference type="ARBA" id="ARBA00023136"/>
    </source>
</evidence>
<dbReference type="GO" id="GO:0071972">
    <property type="term" value="F:peptidoglycan L,D-transpeptidase activity"/>
    <property type="evidence" value="ECO:0007669"/>
    <property type="project" value="TreeGrafter"/>
</dbReference>